<feature type="domain" description="Hemerythrin-like" evidence="1">
    <location>
        <begin position="20"/>
        <end position="149"/>
    </location>
</feature>
<dbReference type="CDD" id="cd12108">
    <property type="entry name" value="Hr-like"/>
    <property type="match status" value="1"/>
</dbReference>
<dbReference type="EMBL" id="ML738587">
    <property type="protein sequence ID" value="KAE8167857.1"/>
    <property type="molecule type" value="Genomic_DNA"/>
</dbReference>
<dbReference type="Proteomes" id="UP000326950">
    <property type="component" value="Unassembled WGS sequence"/>
</dbReference>
<keyword evidence="3" id="KW-1185">Reference proteome</keyword>
<reference evidence="2 3" key="1">
    <citation type="submission" date="2019-04" db="EMBL/GenBank/DDBJ databases">
        <title>Friends and foes A comparative genomics study of 23 Aspergillus species from section Flavi.</title>
        <authorList>
            <consortium name="DOE Joint Genome Institute"/>
            <person name="Kjaerbolling I."/>
            <person name="Vesth T."/>
            <person name="Frisvad J.C."/>
            <person name="Nybo J.L."/>
            <person name="Theobald S."/>
            <person name="Kildgaard S."/>
            <person name="Isbrandt T."/>
            <person name="Kuo A."/>
            <person name="Sato A."/>
            <person name="Lyhne E.K."/>
            <person name="Kogle M.E."/>
            <person name="Wiebenga A."/>
            <person name="Kun R.S."/>
            <person name="Lubbers R.J."/>
            <person name="Makela M.R."/>
            <person name="Barry K."/>
            <person name="Chovatia M."/>
            <person name="Clum A."/>
            <person name="Daum C."/>
            <person name="Haridas S."/>
            <person name="He G."/>
            <person name="LaButti K."/>
            <person name="Lipzen A."/>
            <person name="Mondo S."/>
            <person name="Riley R."/>
            <person name="Salamov A."/>
            <person name="Simmons B.A."/>
            <person name="Magnuson J.K."/>
            <person name="Henrissat B."/>
            <person name="Mortensen U.H."/>
            <person name="Larsen T.O."/>
            <person name="Devries R.P."/>
            <person name="Grigoriev I.V."/>
            <person name="Machida M."/>
            <person name="Baker S.E."/>
            <person name="Andersen M.R."/>
        </authorList>
    </citation>
    <scope>NUCLEOTIDE SEQUENCE [LARGE SCALE GENOMIC DNA]</scope>
    <source>
        <strain evidence="2 3">CBS 117626</strain>
    </source>
</reference>
<dbReference type="Gene3D" id="1.20.120.520">
    <property type="entry name" value="nmb1532 protein domain like"/>
    <property type="match status" value="1"/>
</dbReference>
<accession>A0A5N6VAS8</accession>
<proteinExistence type="predicted"/>
<dbReference type="Pfam" id="PF01814">
    <property type="entry name" value="Hemerythrin"/>
    <property type="match status" value="1"/>
</dbReference>
<protein>
    <recommendedName>
        <fullName evidence="1">Hemerythrin-like domain-containing protein</fullName>
    </recommendedName>
</protein>
<organism evidence="2 3">
    <name type="scientific">Aspergillus tamarii</name>
    <dbReference type="NCBI Taxonomy" id="41984"/>
    <lineage>
        <taxon>Eukaryota</taxon>
        <taxon>Fungi</taxon>
        <taxon>Dikarya</taxon>
        <taxon>Ascomycota</taxon>
        <taxon>Pezizomycotina</taxon>
        <taxon>Eurotiomycetes</taxon>
        <taxon>Eurotiomycetidae</taxon>
        <taxon>Eurotiales</taxon>
        <taxon>Aspergillaceae</taxon>
        <taxon>Aspergillus</taxon>
        <taxon>Aspergillus subgen. Circumdati</taxon>
    </lineage>
</organism>
<sequence length="168" mass="19754">MVPAESPMSRDEFQFYNRMAEKMDGLHEHIRQQWGVMHTAARNSSRPDGMSLRTFLQFCLGFREELTIHHTIEETRVFPVLATRMPAFRPTSHMMAQHEAIHSGLNDLGIYCQGCLRGINDFQWKAFRDILLKFGPVLWEHLDTEVHELGAHQIRKYWSKDEVLRMPM</sequence>
<name>A0A5N6VAS8_ASPTM</name>
<dbReference type="OrthoDB" id="10044044at2759"/>
<evidence type="ECO:0000313" key="3">
    <source>
        <dbReference type="Proteomes" id="UP000326950"/>
    </source>
</evidence>
<dbReference type="InterPro" id="IPR012312">
    <property type="entry name" value="Hemerythrin-like"/>
</dbReference>
<gene>
    <name evidence="2" type="ORF">BDV40DRAFT_294976</name>
</gene>
<dbReference type="AlphaFoldDB" id="A0A5N6VAS8"/>
<dbReference type="PANTHER" id="PTHR38048">
    <property type="entry name" value="EXPRESSED PROTEIN"/>
    <property type="match status" value="1"/>
</dbReference>
<dbReference type="InterPro" id="IPR053206">
    <property type="entry name" value="Dimeric_xanthone_biosynth"/>
</dbReference>
<dbReference type="PANTHER" id="PTHR38048:SF2">
    <property type="entry name" value="HEMERYTHRIN-LIKE DOMAIN-CONTAINING PROTEIN"/>
    <property type="match status" value="1"/>
</dbReference>
<evidence type="ECO:0000313" key="2">
    <source>
        <dbReference type="EMBL" id="KAE8167857.1"/>
    </source>
</evidence>
<evidence type="ECO:0000259" key="1">
    <source>
        <dbReference type="Pfam" id="PF01814"/>
    </source>
</evidence>